<organism evidence="1 2">
    <name type="scientific">Stylonychia lemnae</name>
    <name type="common">Ciliate</name>
    <dbReference type="NCBI Taxonomy" id="5949"/>
    <lineage>
        <taxon>Eukaryota</taxon>
        <taxon>Sar</taxon>
        <taxon>Alveolata</taxon>
        <taxon>Ciliophora</taxon>
        <taxon>Intramacronucleata</taxon>
        <taxon>Spirotrichea</taxon>
        <taxon>Stichotrichia</taxon>
        <taxon>Sporadotrichida</taxon>
        <taxon>Oxytrichidae</taxon>
        <taxon>Stylonychinae</taxon>
        <taxon>Stylonychia</taxon>
    </lineage>
</organism>
<name>A0A077ZXV9_STYLE</name>
<gene>
    <name evidence="1" type="primary">Contig10932.g11683</name>
    <name evidence="1" type="ORF">STYLEM_2342</name>
</gene>
<evidence type="ECO:0000313" key="2">
    <source>
        <dbReference type="Proteomes" id="UP000039865"/>
    </source>
</evidence>
<dbReference type="InParanoid" id="A0A077ZXV9"/>
<dbReference type="OrthoDB" id="326235at2759"/>
<dbReference type="Proteomes" id="UP000039865">
    <property type="component" value="Unassembled WGS sequence"/>
</dbReference>
<accession>A0A077ZXV9</accession>
<dbReference type="AlphaFoldDB" id="A0A077ZXV9"/>
<evidence type="ECO:0000313" key="1">
    <source>
        <dbReference type="EMBL" id="CDW73366.1"/>
    </source>
</evidence>
<reference evidence="1 2" key="1">
    <citation type="submission" date="2014-06" db="EMBL/GenBank/DDBJ databases">
        <authorList>
            <person name="Swart Estienne"/>
        </authorList>
    </citation>
    <scope>NUCLEOTIDE SEQUENCE [LARGE SCALE GENOMIC DNA]</scope>
    <source>
        <strain evidence="1 2">130c</strain>
    </source>
</reference>
<sequence length="222" mass="26757">MLIKNKEIQLRVRFLGVYQYEGDKQLDVKDPRYQTLLFVHQPIFNSQQQSTTQNIKNIDSQSRDAQIMQFKFSGFEYPLIERCVKEIQRKDHQIFKSCQYIHLSLKDNEIQGYMAEGQTDLFYGFLSRVKKVNIFNKFLAKEGFAILTDQYKKLDTENIKEFSINYERMIKVVQNEDKNARVNQIGPIWEKYQSEMTKDRKINKLRYQKDKFFQKLSEIFKR</sequence>
<keyword evidence="2" id="KW-1185">Reference proteome</keyword>
<dbReference type="EMBL" id="CCKQ01002276">
    <property type="protein sequence ID" value="CDW73366.1"/>
    <property type="molecule type" value="Genomic_DNA"/>
</dbReference>
<protein>
    <submittedName>
        <fullName evidence="1">Uncharacterized protein</fullName>
    </submittedName>
</protein>
<proteinExistence type="predicted"/>